<dbReference type="GO" id="GO:0000723">
    <property type="term" value="P:telomere maintenance"/>
    <property type="evidence" value="ECO:0007669"/>
    <property type="project" value="TreeGrafter"/>
</dbReference>
<name>A0AAV1HWC9_9CHLO</name>
<dbReference type="PROSITE" id="PS50162">
    <property type="entry name" value="RECA_2"/>
    <property type="match status" value="1"/>
</dbReference>
<accession>A0AAV1HWC9</accession>
<dbReference type="InterPro" id="IPR027417">
    <property type="entry name" value="P-loop_NTPase"/>
</dbReference>
<comment type="caution">
    <text evidence="11">The sequence shown here is derived from an EMBL/GenBank/DDBJ whole genome shotgun (WGS) entry which is preliminary data.</text>
</comment>
<evidence type="ECO:0000259" key="10">
    <source>
        <dbReference type="PROSITE" id="PS50162"/>
    </source>
</evidence>
<dbReference type="GO" id="GO:0005657">
    <property type="term" value="C:replication fork"/>
    <property type="evidence" value="ECO:0007669"/>
    <property type="project" value="TreeGrafter"/>
</dbReference>
<dbReference type="InterPro" id="IPR020588">
    <property type="entry name" value="RecA_ATP-bd"/>
</dbReference>
<protein>
    <recommendedName>
        <fullName evidence="10">RecA family profile 1 domain-containing protein</fullName>
    </recommendedName>
</protein>
<evidence type="ECO:0000256" key="2">
    <source>
        <dbReference type="ARBA" id="ARBA00007095"/>
    </source>
</evidence>
<feature type="domain" description="RecA family profile 1" evidence="10">
    <location>
        <begin position="76"/>
        <end position="250"/>
    </location>
</feature>
<evidence type="ECO:0000256" key="7">
    <source>
        <dbReference type="ARBA" id="ARBA00023172"/>
    </source>
</evidence>
<keyword evidence="9" id="KW-0539">Nucleus</keyword>
<sequence>MRSVLDIPLPLDAQVHRDLAARFPTVESFLTSRAAPYFRPGQEETQEAVDALTRYVQQSIAPRVQSGRELLEQFQRTRLLPTGCRSIDEILLRGGVREEHHVELVGECGSGKTQLCMQMAAFTALRKERVVYVDTAGSFSWGSFAAMYEALPKQSASLAEARAHLDLYRVFTLRDLLQLLHALSQALAEGDGQTSGRPSLLLVDSLSFLVSPVMGPGGADDGHALMICLGRALKALAQRHTLAVITTNHIVGGSEEAKAALGESWKVQANMRIMLSCMGPALRKATMAANTLGPCGAAAFYELSEGGPLAVDAPG</sequence>
<dbReference type="PANTHER" id="PTHR46457:SF1">
    <property type="entry name" value="DNA REPAIR PROTEIN RAD51 HOMOLOG 4"/>
    <property type="match status" value="1"/>
</dbReference>
<dbReference type="GO" id="GO:0005524">
    <property type="term" value="F:ATP binding"/>
    <property type="evidence" value="ECO:0007669"/>
    <property type="project" value="UniProtKB-KW"/>
</dbReference>
<dbReference type="InterPro" id="IPR003593">
    <property type="entry name" value="AAA+_ATPase"/>
</dbReference>
<evidence type="ECO:0000313" key="12">
    <source>
        <dbReference type="Proteomes" id="UP001314263"/>
    </source>
</evidence>
<dbReference type="PANTHER" id="PTHR46457">
    <property type="entry name" value="DNA REPAIR PROTEIN RAD51 HOMOLOG 4"/>
    <property type="match status" value="1"/>
</dbReference>
<keyword evidence="8" id="KW-0234">DNA repair</keyword>
<dbReference type="InterPro" id="IPR047323">
    <property type="entry name" value="Rad51D_C"/>
</dbReference>
<dbReference type="EMBL" id="CAUYUE010000003">
    <property type="protein sequence ID" value="CAK0751815.1"/>
    <property type="molecule type" value="Genomic_DNA"/>
</dbReference>
<evidence type="ECO:0000256" key="8">
    <source>
        <dbReference type="ARBA" id="ARBA00023204"/>
    </source>
</evidence>
<dbReference type="GO" id="GO:0005815">
    <property type="term" value="C:microtubule organizing center"/>
    <property type="evidence" value="ECO:0007669"/>
    <property type="project" value="TreeGrafter"/>
</dbReference>
<dbReference type="AlphaFoldDB" id="A0AAV1HWC9"/>
<proteinExistence type="inferred from homology"/>
<reference evidence="11 12" key="1">
    <citation type="submission" date="2023-10" db="EMBL/GenBank/DDBJ databases">
        <authorList>
            <person name="Maclean D."/>
            <person name="Macfadyen A."/>
        </authorList>
    </citation>
    <scope>NUCLEOTIDE SEQUENCE [LARGE SCALE GENOMIC DNA]</scope>
</reference>
<evidence type="ECO:0000256" key="1">
    <source>
        <dbReference type="ARBA" id="ARBA00004123"/>
    </source>
</evidence>
<gene>
    <name evidence="11" type="ORF">CVIRNUC_002097</name>
</gene>
<dbReference type="SMART" id="SM00382">
    <property type="entry name" value="AAA"/>
    <property type="match status" value="1"/>
</dbReference>
<keyword evidence="4" id="KW-0227">DNA damage</keyword>
<evidence type="ECO:0000256" key="6">
    <source>
        <dbReference type="ARBA" id="ARBA00023125"/>
    </source>
</evidence>
<organism evidence="11 12">
    <name type="scientific">Coccomyxa viridis</name>
    <dbReference type="NCBI Taxonomy" id="1274662"/>
    <lineage>
        <taxon>Eukaryota</taxon>
        <taxon>Viridiplantae</taxon>
        <taxon>Chlorophyta</taxon>
        <taxon>core chlorophytes</taxon>
        <taxon>Trebouxiophyceae</taxon>
        <taxon>Trebouxiophyceae incertae sedis</taxon>
        <taxon>Coccomyxaceae</taxon>
        <taxon>Coccomyxa</taxon>
    </lineage>
</organism>
<evidence type="ECO:0000256" key="9">
    <source>
        <dbReference type="ARBA" id="ARBA00023242"/>
    </source>
</evidence>
<dbReference type="GO" id="GO:0000724">
    <property type="term" value="P:double-strand break repair via homologous recombination"/>
    <property type="evidence" value="ECO:0007669"/>
    <property type="project" value="TreeGrafter"/>
</dbReference>
<dbReference type="SUPFAM" id="SSF52540">
    <property type="entry name" value="P-loop containing nucleoside triphosphate hydrolases"/>
    <property type="match status" value="1"/>
</dbReference>
<dbReference type="GO" id="GO:0042148">
    <property type="term" value="P:DNA strand invasion"/>
    <property type="evidence" value="ECO:0007669"/>
    <property type="project" value="TreeGrafter"/>
</dbReference>
<comment type="subcellular location">
    <subcellularLocation>
        <location evidence="1">Nucleus</location>
    </subcellularLocation>
</comment>
<keyword evidence="5" id="KW-0067">ATP-binding</keyword>
<evidence type="ECO:0000256" key="5">
    <source>
        <dbReference type="ARBA" id="ARBA00022840"/>
    </source>
</evidence>
<keyword evidence="6" id="KW-0238">DNA-binding</keyword>
<dbReference type="GO" id="GO:0000400">
    <property type="term" value="F:four-way junction DNA binding"/>
    <property type="evidence" value="ECO:0007669"/>
    <property type="project" value="TreeGrafter"/>
</dbReference>
<dbReference type="GO" id="GO:0033063">
    <property type="term" value="C:Rad51B-Rad51C-Rad51D-XRCC2 complex"/>
    <property type="evidence" value="ECO:0007669"/>
    <property type="project" value="TreeGrafter"/>
</dbReference>
<dbReference type="InterPro" id="IPR013632">
    <property type="entry name" value="Rad51_C"/>
</dbReference>
<comment type="similarity">
    <text evidence="2">Belongs to the RecA family. RAD51 subfamily.</text>
</comment>
<evidence type="ECO:0000313" key="11">
    <source>
        <dbReference type="EMBL" id="CAK0751815.1"/>
    </source>
</evidence>
<evidence type="ECO:0000256" key="4">
    <source>
        <dbReference type="ARBA" id="ARBA00022763"/>
    </source>
</evidence>
<dbReference type="Pfam" id="PF08423">
    <property type="entry name" value="Rad51"/>
    <property type="match status" value="1"/>
</dbReference>
<dbReference type="GO" id="GO:0007131">
    <property type="term" value="P:reciprocal meiotic recombination"/>
    <property type="evidence" value="ECO:0007669"/>
    <property type="project" value="TreeGrafter"/>
</dbReference>
<dbReference type="InterPro" id="IPR051988">
    <property type="entry name" value="HRR_RAD51_Paralog"/>
</dbReference>
<dbReference type="CDD" id="cd19489">
    <property type="entry name" value="Rad51D"/>
    <property type="match status" value="1"/>
</dbReference>
<dbReference type="Proteomes" id="UP001314263">
    <property type="component" value="Unassembled WGS sequence"/>
</dbReference>
<dbReference type="GO" id="GO:0003697">
    <property type="term" value="F:single-stranded DNA binding"/>
    <property type="evidence" value="ECO:0007669"/>
    <property type="project" value="TreeGrafter"/>
</dbReference>
<dbReference type="Gene3D" id="3.40.50.300">
    <property type="entry name" value="P-loop containing nucleotide triphosphate hydrolases"/>
    <property type="match status" value="1"/>
</dbReference>
<keyword evidence="12" id="KW-1185">Reference proteome</keyword>
<evidence type="ECO:0000256" key="3">
    <source>
        <dbReference type="ARBA" id="ARBA00022741"/>
    </source>
</evidence>
<keyword evidence="3" id="KW-0547">Nucleotide-binding</keyword>
<keyword evidence="7" id="KW-0233">DNA recombination</keyword>
<dbReference type="GO" id="GO:0140664">
    <property type="term" value="F:ATP-dependent DNA damage sensor activity"/>
    <property type="evidence" value="ECO:0007669"/>
    <property type="project" value="InterPro"/>
</dbReference>